<name>A0A9D2R6W9_9FIRM</name>
<dbReference type="EMBL" id="DWUX01000109">
    <property type="protein sequence ID" value="HJD39530.1"/>
    <property type="molecule type" value="Genomic_DNA"/>
</dbReference>
<comment type="caution">
    <text evidence="3">The sequence shown here is derived from an EMBL/GenBank/DDBJ whole genome shotgun (WGS) entry which is preliminary data.</text>
</comment>
<evidence type="ECO:0000313" key="3">
    <source>
        <dbReference type="EMBL" id="HJD39530.1"/>
    </source>
</evidence>
<dbReference type="InterPro" id="IPR013762">
    <property type="entry name" value="Integrase-like_cat_sf"/>
</dbReference>
<dbReference type="AlphaFoldDB" id="A0A9D2R6W9"/>
<dbReference type="Pfam" id="PF00589">
    <property type="entry name" value="Phage_integrase"/>
    <property type="match status" value="1"/>
</dbReference>
<evidence type="ECO:0000259" key="2">
    <source>
        <dbReference type="PROSITE" id="PS51898"/>
    </source>
</evidence>
<dbReference type="CDD" id="cd00397">
    <property type="entry name" value="DNA_BRE_C"/>
    <property type="match status" value="1"/>
</dbReference>
<dbReference type="InterPro" id="IPR011010">
    <property type="entry name" value="DNA_brk_join_enz"/>
</dbReference>
<keyword evidence="1" id="KW-0233">DNA recombination</keyword>
<dbReference type="PROSITE" id="PS51898">
    <property type="entry name" value="TYR_RECOMBINASE"/>
    <property type="match status" value="1"/>
</dbReference>
<dbReference type="SUPFAM" id="SSF56349">
    <property type="entry name" value="DNA breaking-rejoining enzymes"/>
    <property type="match status" value="1"/>
</dbReference>
<protein>
    <submittedName>
        <fullName evidence="3">Site-specific integrase</fullName>
    </submittedName>
</protein>
<reference evidence="3" key="2">
    <citation type="submission" date="2021-04" db="EMBL/GenBank/DDBJ databases">
        <authorList>
            <person name="Gilroy R."/>
        </authorList>
    </citation>
    <scope>NUCLEOTIDE SEQUENCE</scope>
    <source>
        <strain evidence="3">ChiW19-6364</strain>
    </source>
</reference>
<gene>
    <name evidence="3" type="ORF">H9913_05835</name>
</gene>
<feature type="domain" description="Tyr recombinase" evidence="2">
    <location>
        <begin position="307"/>
        <end position="494"/>
    </location>
</feature>
<organism evidence="3 4">
    <name type="scientific">Candidatus Blautia stercoripullorum</name>
    <dbReference type="NCBI Taxonomy" id="2838502"/>
    <lineage>
        <taxon>Bacteria</taxon>
        <taxon>Bacillati</taxon>
        <taxon>Bacillota</taxon>
        <taxon>Clostridia</taxon>
        <taxon>Lachnospirales</taxon>
        <taxon>Lachnospiraceae</taxon>
        <taxon>Blautia</taxon>
    </lineage>
</organism>
<dbReference type="Gene3D" id="1.10.443.10">
    <property type="entry name" value="Intergrase catalytic core"/>
    <property type="match status" value="1"/>
</dbReference>
<sequence length="521" mass="61697">MNRKKAWRENGKGGMGHLKNRLYVKDLPCCEKAGKVTKHKQEIMKQHYFDFDLLPTQGQREEMRTFIVDCAERLSLSSIDGATRQYKIVACFMKERFPHAESFLQVEETELLIRLKAWMIKNGYKITCHHRTKERENGSIEEAQPIKFLKHLLRFLYPEEELPEEEKDIWVLDHFDFPIRQNPIGPIRTLKFGEIRQEGIRKEVKQACYIFLKYQSTGTIVSDIRAARRFADYLFEKYPKVQSFGEVGRKVIEGYLIHMKTEPSNRKNKKTELAHLKRILTQVGKNIEKPYLGKLFIKNDMPKMPEAVFRYYSDAEIERLNRHIVNLEEQIARALILHQMLGGRISDTLTLRTDCLYKEHGQYILRMYQVKTSYYEKPIPDYAAALIKKSMEYTFKKYGETEYIFVNEQNPKMPFQYSMLKHQVYVMIYENDIRNDEGELMGFGTHLFRHTYGVKLTELHLDDAAIAHLLGHRGVNTVYRYRRTSGQLLKEETKELRKTLDEILKDIVKEWDGYEQIFENG</sequence>
<dbReference type="InterPro" id="IPR002104">
    <property type="entry name" value="Integrase_catalytic"/>
</dbReference>
<evidence type="ECO:0000313" key="4">
    <source>
        <dbReference type="Proteomes" id="UP000823850"/>
    </source>
</evidence>
<proteinExistence type="predicted"/>
<evidence type="ECO:0000256" key="1">
    <source>
        <dbReference type="ARBA" id="ARBA00023172"/>
    </source>
</evidence>
<dbReference type="GO" id="GO:0006310">
    <property type="term" value="P:DNA recombination"/>
    <property type="evidence" value="ECO:0007669"/>
    <property type="project" value="UniProtKB-KW"/>
</dbReference>
<dbReference type="Proteomes" id="UP000823850">
    <property type="component" value="Unassembled WGS sequence"/>
</dbReference>
<dbReference type="GO" id="GO:0015074">
    <property type="term" value="P:DNA integration"/>
    <property type="evidence" value="ECO:0007669"/>
    <property type="project" value="InterPro"/>
</dbReference>
<reference evidence="3" key="1">
    <citation type="journal article" date="2021" name="PeerJ">
        <title>Extensive microbial diversity within the chicken gut microbiome revealed by metagenomics and culture.</title>
        <authorList>
            <person name="Gilroy R."/>
            <person name="Ravi A."/>
            <person name="Getino M."/>
            <person name="Pursley I."/>
            <person name="Horton D.L."/>
            <person name="Alikhan N.F."/>
            <person name="Baker D."/>
            <person name="Gharbi K."/>
            <person name="Hall N."/>
            <person name="Watson M."/>
            <person name="Adriaenssens E.M."/>
            <person name="Foster-Nyarko E."/>
            <person name="Jarju S."/>
            <person name="Secka A."/>
            <person name="Antonio M."/>
            <person name="Oren A."/>
            <person name="Chaudhuri R.R."/>
            <person name="La Ragione R."/>
            <person name="Hildebrand F."/>
            <person name="Pallen M.J."/>
        </authorList>
    </citation>
    <scope>NUCLEOTIDE SEQUENCE</scope>
    <source>
        <strain evidence="3">ChiW19-6364</strain>
    </source>
</reference>
<accession>A0A9D2R6W9</accession>
<dbReference type="GO" id="GO:0003677">
    <property type="term" value="F:DNA binding"/>
    <property type="evidence" value="ECO:0007669"/>
    <property type="project" value="InterPro"/>
</dbReference>